<dbReference type="HAMAP" id="MF_01151">
    <property type="entry name" value="GrpE"/>
    <property type="match status" value="1"/>
</dbReference>
<dbReference type="RefSeq" id="WP_047879749.1">
    <property type="nucleotide sequence ID" value="NZ_LDOT01000022.1"/>
</dbReference>
<dbReference type="NCBIfam" id="NF010748">
    <property type="entry name" value="PRK14150.1"/>
    <property type="match status" value="1"/>
</dbReference>
<comment type="subcellular location">
    <subcellularLocation>
        <location evidence="1 10">Cytoplasm</location>
    </subcellularLocation>
</comment>
<dbReference type="InterPro" id="IPR013805">
    <property type="entry name" value="GrpE_CC"/>
</dbReference>
<dbReference type="PATRIC" id="fig|1195763.3.peg.3254"/>
<evidence type="ECO:0000256" key="13">
    <source>
        <dbReference type="SAM" id="Coils"/>
    </source>
</evidence>
<keyword evidence="4 10" id="KW-0963">Cytoplasm</keyword>
<evidence type="ECO:0000256" key="12">
    <source>
        <dbReference type="RuleBase" id="RU004478"/>
    </source>
</evidence>
<dbReference type="InterPro" id="IPR000740">
    <property type="entry name" value="GrpE"/>
</dbReference>
<feature type="region of interest" description="Disordered" evidence="14">
    <location>
        <begin position="1"/>
        <end position="24"/>
    </location>
</feature>
<dbReference type="PANTHER" id="PTHR21237:SF23">
    <property type="entry name" value="GRPE PROTEIN HOMOLOG, MITOCHONDRIAL"/>
    <property type="match status" value="1"/>
</dbReference>
<feature type="compositionally biased region" description="Basic and acidic residues" evidence="14">
    <location>
        <begin position="1"/>
        <end position="10"/>
    </location>
</feature>
<comment type="subunit">
    <text evidence="3 10">Homodimer.</text>
</comment>
<dbReference type="STRING" id="1195763.ABT56_15300"/>
<dbReference type="Proteomes" id="UP000036097">
    <property type="component" value="Unassembled WGS sequence"/>
</dbReference>
<evidence type="ECO:0000256" key="3">
    <source>
        <dbReference type="ARBA" id="ARBA00011738"/>
    </source>
</evidence>
<evidence type="ECO:0000256" key="1">
    <source>
        <dbReference type="ARBA" id="ARBA00004496"/>
    </source>
</evidence>
<keyword evidence="6 10" id="KW-0143">Chaperone</keyword>
<evidence type="ECO:0000256" key="9">
    <source>
        <dbReference type="ARBA" id="ARBA00076414"/>
    </source>
</evidence>
<comment type="caution">
    <text evidence="15">The sequence shown here is derived from an EMBL/GenBank/DDBJ whole genome shotgun (WGS) entry which is preliminary data.</text>
</comment>
<proteinExistence type="inferred from homology"/>
<evidence type="ECO:0000256" key="10">
    <source>
        <dbReference type="HAMAP-Rule" id="MF_01151"/>
    </source>
</evidence>
<dbReference type="GO" id="GO:0051087">
    <property type="term" value="F:protein-folding chaperone binding"/>
    <property type="evidence" value="ECO:0007669"/>
    <property type="project" value="InterPro"/>
</dbReference>
<organism evidence="15 16">
    <name type="scientific">Photobacterium aquae</name>
    <dbReference type="NCBI Taxonomy" id="1195763"/>
    <lineage>
        <taxon>Bacteria</taxon>
        <taxon>Pseudomonadati</taxon>
        <taxon>Pseudomonadota</taxon>
        <taxon>Gammaproteobacteria</taxon>
        <taxon>Vibrionales</taxon>
        <taxon>Vibrionaceae</taxon>
        <taxon>Photobacterium</taxon>
    </lineage>
</organism>
<dbReference type="SUPFAM" id="SSF58014">
    <property type="entry name" value="Coiled-coil domain of nucleotide exchange factor GrpE"/>
    <property type="match status" value="1"/>
</dbReference>
<dbReference type="GO" id="GO:0042803">
    <property type="term" value="F:protein homodimerization activity"/>
    <property type="evidence" value="ECO:0007669"/>
    <property type="project" value="InterPro"/>
</dbReference>
<dbReference type="CDD" id="cd00446">
    <property type="entry name" value="GrpE"/>
    <property type="match status" value="1"/>
</dbReference>
<dbReference type="PRINTS" id="PR00773">
    <property type="entry name" value="GRPEPROTEIN"/>
</dbReference>
<evidence type="ECO:0000256" key="14">
    <source>
        <dbReference type="SAM" id="MobiDB-lite"/>
    </source>
</evidence>
<comment type="function">
    <text evidence="7 10 11">Participates actively in the response to hyperosmotic and heat shock by preventing the aggregation of stress-denatured proteins, in association with DnaK and GrpE. It is the nucleotide exchange factor for DnaK and may function as a thermosensor. Unfolded proteins bind initially to DnaJ; upon interaction with the DnaJ-bound protein, DnaK hydrolyzes its bound ATP, resulting in the formation of a stable complex. GrpE releases ADP from DnaK; ATP binding to DnaK triggers the release of the substrate protein, thus completing the reaction cycle. Several rounds of ATP-dependent interactions between DnaJ, DnaK and GrpE are required for fully efficient folding.</text>
</comment>
<dbReference type="PROSITE" id="PS01071">
    <property type="entry name" value="GRPE"/>
    <property type="match status" value="1"/>
</dbReference>
<dbReference type="GO" id="GO:0051082">
    <property type="term" value="F:unfolded protein binding"/>
    <property type="evidence" value="ECO:0007669"/>
    <property type="project" value="TreeGrafter"/>
</dbReference>
<dbReference type="Pfam" id="PF01025">
    <property type="entry name" value="GrpE"/>
    <property type="match status" value="1"/>
</dbReference>
<sequence>MSNEEKKVQDEQLQQEAVETVETDAVEQDEVVEMTLEEQQAARIAELEAALLASDAKAKEQQNDVLRARADVENMRRRTEQEIDKARKFALNKFAEELLPVIDNMERAIEMADKNDEAIKPMVEGVELTLKTMMSTVEKFGLNQLNPVGEAFNPEQHQAMAMQESAEHAPNTVMLVMQKGYELNGRVVRPAMVMVSKAASGSIDTQA</sequence>
<dbReference type="FunFam" id="2.30.22.10:FF:000001">
    <property type="entry name" value="Protein GrpE"/>
    <property type="match status" value="1"/>
</dbReference>
<protein>
    <recommendedName>
        <fullName evidence="8 10">Protein GrpE</fullName>
    </recommendedName>
    <alternativeName>
        <fullName evidence="9 10">HSP-70 cofactor</fullName>
    </alternativeName>
</protein>
<keyword evidence="13" id="KW-0175">Coiled coil</keyword>
<accession>A0A0J1GXV1</accession>
<evidence type="ECO:0000313" key="16">
    <source>
        <dbReference type="Proteomes" id="UP000036097"/>
    </source>
</evidence>
<dbReference type="NCBIfam" id="NF010737">
    <property type="entry name" value="PRK14139.1"/>
    <property type="match status" value="1"/>
</dbReference>
<comment type="similarity">
    <text evidence="2 10 12">Belongs to the GrpE family.</text>
</comment>
<evidence type="ECO:0000256" key="11">
    <source>
        <dbReference type="RuleBase" id="RU000639"/>
    </source>
</evidence>
<evidence type="ECO:0000256" key="7">
    <source>
        <dbReference type="ARBA" id="ARBA00053401"/>
    </source>
</evidence>
<dbReference type="GO" id="GO:0000774">
    <property type="term" value="F:adenyl-nucleotide exchange factor activity"/>
    <property type="evidence" value="ECO:0007669"/>
    <property type="project" value="InterPro"/>
</dbReference>
<evidence type="ECO:0000256" key="6">
    <source>
        <dbReference type="ARBA" id="ARBA00023186"/>
    </source>
</evidence>
<gene>
    <name evidence="10" type="primary">grpE</name>
    <name evidence="15" type="ORF">ABT56_15300</name>
</gene>
<dbReference type="Gene3D" id="2.30.22.10">
    <property type="entry name" value="Head domain of nucleotide exchange factor GrpE"/>
    <property type="match status" value="1"/>
</dbReference>
<keyword evidence="16" id="KW-1185">Reference proteome</keyword>
<dbReference type="GO" id="GO:0005829">
    <property type="term" value="C:cytosol"/>
    <property type="evidence" value="ECO:0007669"/>
    <property type="project" value="TreeGrafter"/>
</dbReference>
<dbReference type="InterPro" id="IPR009012">
    <property type="entry name" value="GrpE_head"/>
</dbReference>
<dbReference type="PANTHER" id="PTHR21237">
    <property type="entry name" value="GRPE PROTEIN"/>
    <property type="match status" value="1"/>
</dbReference>
<evidence type="ECO:0000256" key="5">
    <source>
        <dbReference type="ARBA" id="ARBA00023016"/>
    </source>
</evidence>
<dbReference type="NCBIfam" id="NF010738">
    <property type="entry name" value="PRK14140.1"/>
    <property type="match status" value="1"/>
</dbReference>
<name>A0A0J1GXV1_9GAMM</name>
<dbReference type="AlphaFoldDB" id="A0A0J1GXV1"/>
<feature type="coiled-coil region" evidence="13">
    <location>
        <begin position="44"/>
        <end position="78"/>
    </location>
</feature>
<evidence type="ECO:0000313" key="15">
    <source>
        <dbReference type="EMBL" id="KLV04493.1"/>
    </source>
</evidence>
<keyword evidence="5 10" id="KW-0346">Stress response</keyword>
<dbReference type="EMBL" id="LDOT01000022">
    <property type="protein sequence ID" value="KLV04493.1"/>
    <property type="molecule type" value="Genomic_DNA"/>
</dbReference>
<reference evidence="15 16" key="1">
    <citation type="submission" date="2015-05" db="EMBL/GenBank/DDBJ databases">
        <title>Photobacterium galathea sp. nov.</title>
        <authorList>
            <person name="Machado H."/>
            <person name="Gram L."/>
        </authorList>
    </citation>
    <scope>NUCLEOTIDE SEQUENCE [LARGE SCALE GENOMIC DNA]</scope>
    <source>
        <strain evidence="15 16">CGMCC 1.12159</strain>
    </source>
</reference>
<evidence type="ECO:0000256" key="4">
    <source>
        <dbReference type="ARBA" id="ARBA00022490"/>
    </source>
</evidence>
<dbReference type="Gene3D" id="3.90.20.20">
    <property type="match status" value="1"/>
</dbReference>
<dbReference type="SUPFAM" id="SSF51064">
    <property type="entry name" value="Head domain of nucleotide exchange factor GrpE"/>
    <property type="match status" value="1"/>
</dbReference>
<dbReference type="GO" id="GO:0006457">
    <property type="term" value="P:protein folding"/>
    <property type="evidence" value="ECO:0007669"/>
    <property type="project" value="InterPro"/>
</dbReference>
<evidence type="ECO:0000256" key="2">
    <source>
        <dbReference type="ARBA" id="ARBA00009054"/>
    </source>
</evidence>
<dbReference type="OrthoDB" id="9789811at2"/>
<evidence type="ECO:0000256" key="8">
    <source>
        <dbReference type="ARBA" id="ARBA00072274"/>
    </source>
</evidence>